<dbReference type="EC" id="2.7.7.13" evidence="3"/>
<organism evidence="8 9">
    <name type="scientific">Ambispora gerdemannii</name>
    <dbReference type="NCBI Taxonomy" id="144530"/>
    <lineage>
        <taxon>Eukaryota</taxon>
        <taxon>Fungi</taxon>
        <taxon>Fungi incertae sedis</taxon>
        <taxon>Mucoromycota</taxon>
        <taxon>Glomeromycotina</taxon>
        <taxon>Glomeromycetes</taxon>
        <taxon>Archaeosporales</taxon>
        <taxon>Ambisporaceae</taxon>
        <taxon>Ambispora</taxon>
    </lineage>
</organism>
<dbReference type="Gene3D" id="2.160.10.10">
    <property type="entry name" value="Hexapeptide repeat proteins"/>
    <property type="match status" value="1"/>
</dbReference>
<proteinExistence type="inferred from homology"/>
<sequence length="472" mass="52796">MTCKAIILVGGPSRGTRFRPLSLNVPKPLFPVAGHPIIWHHLEALSKVEGLKEVMLIGFFEDSVMARFLDDAAREFPKMNVRYLREYQALGTAGGLYHFRDEILRGDPQQLFVLNADVACSFPLSDMMRFHNRHRGLCTILGTKVARENANKFGCLVAKPDSHEVLHYVEKPESFISDLISCGIYLFDCAVFNEMKKAMLNKTTQGPYQDQDDKLRLEQDLFGPLAESKKLYVYVTQEFWRQIKTAGSAVPANALYLEQYSKTCPDRLTKKSIDGQGPEIVGHVYIHPTAIVDPHSKIGPNVTIGPRAVIGKGVRIKDSIILDNAEIKNNSCILHSIIGWDSKVGTWARVEGTPTTNYSTTITQNGVKVQSVTILGKKLGSIFTSEIRNLPVKVEKWIVEKAKQSVAEKATTSEITTASQSSTEITTTSQSPTEIITTSHQTRKERKMLKEKLKEDDLTLQHVRYNKSPPVL</sequence>
<dbReference type="OrthoDB" id="285674at2759"/>
<dbReference type="InterPro" id="IPR050486">
    <property type="entry name" value="Mannose-1P_guanyltransferase"/>
</dbReference>
<evidence type="ECO:0000313" key="8">
    <source>
        <dbReference type="EMBL" id="CAG8442014.1"/>
    </source>
</evidence>
<evidence type="ECO:0000256" key="1">
    <source>
        <dbReference type="ARBA" id="ARBA00004823"/>
    </source>
</evidence>
<dbReference type="SUPFAM" id="SSF53448">
    <property type="entry name" value="Nucleotide-diphospho-sugar transferases"/>
    <property type="match status" value="1"/>
</dbReference>
<protein>
    <recommendedName>
        <fullName evidence="3">mannose-1-phosphate guanylyltransferase</fullName>
        <ecNumber evidence="3">2.7.7.13</ecNumber>
    </recommendedName>
</protein>
<dbReference type="Proteomes" id="UP000789831">
    <property type="component" value="Unassembled WGS sequence"/>
</dbReference>
<dbReference type="CDD" id="cd06428">
    <property type="entry name" value="M1P_guanylylT_A_like_N"/>
    <property type="match status" value="1"/>
</dbReference>
<evidence type="ECO:0000313" key="9">
    <source>
        <dbReference type="Proteomes" id="UP000789831"/>
    </source>
</evidence>
<keyword evidence="9" id="KW-1185">Reference proteome</keyword>
<feature type="compositionally biased region" description="Low complexity" evidence="5">
    <location>
        <begin position="410"/>
        <end position="439"/>
    </location>
</feature>
<evidence type="ECO:0000256" key="4">
    <source>
        <dbReference type="ARBA" id="ARBA00047343"/>
    </source>
</evidence>
<dbReference type="InterPro" id="IPR005835">
    <property type="entry name" value="NTP_transferase_dom"/>
</dbReference>
<comment type="pathway">
    <text evidence="1">Nucleotide-sugar biosynthesis; GDP-alpha-D-mannose biosynthesis; GDP-alpha-D-mannose from alpha-D-mannose 1-phosphate (GTP route): step 1/1.</text>
</comment>
<dbReference type="PROSITE" id="PS00101">
    <property type="entry name" value="HEXAPEP_TRANSFERASES"/>
    <property type="match status" value="1"/>
</dbReference>
<accession>A0A9N8V8E4</accession>
<name>A0A9N8V8E4_9GLOM</name>
<evidence type="ECO:0000259" key="7">
    <source>
        <dbReference type="Pfam" id="PF25087"/>
    </source>
</evidence>
<evidence type="ECO:0000256" key="2">
    <source>
        <dbReference type="ARBA" id="ARBA00007274"/>
    </source>
</evidence>
<reference evidence="8" key="1">
    <citation type="submission" date="2021-06" db="EMBL/GenBank/DDBJ databases">
        <authorList>
            <person name="Kallberg Y."/>
            <person name="Tangrot J."/>
            <person name="Rosling A."/>
        </authorList>
    </citation>
    <scope>NUCLEOTIDE SEQUENCE</scope>
    <source>
        <strain evidence="8">MT106</strain>
    </source>
</reference>
<comment type="caution">
    <text evidence="8">The sequence shown here is derived from an EMBL/GenBank/DDBJ whole genome shotgun (WGS) entry which is preliminary data.</text>
</comment>
<evidence type="ECO:0000256" key="3">
    <source>
        <dbReference type="ARBA" id="ARBA00012387"/>
    </source>
</evidence>
<dbReference type="PANTHER" id="PTHR22572">
    <property type="entry name" value="SUGAR-1-PHOSPHATE GUANYL TRANSFERASE"/>
    <property type="match status" value="1"/>
</dbReference>
<gene>
    <name evidence="8" type="ORF">AGERDE_LOCUS1140</name>
</gene>
<dbReference type="EMBL" id="CAJVPL010000073">
    <property type="protein sequence ID" value="CAG8442014.1"/>
    <property type="molecule type" value="Genomic_DNA"/>
</dbReference>
<dbReference type="GO" id="GO:0005525">
    <property type="term" value="F:GTP binding"/>
    <property type="evidence" value="ECO:0007669"/>
    <property type="project" value="UniProtKB-KW"/>
</dbReference>
<dbReference type="InterPro" id="IPR056729">
    <property type="entry name" value="GMPPB_C"/>
</dbReference>
<dbReference type="GO" id="GO:0004475">
    <property type="term" value="F:mannose-1-phosphate guanylyltransferase (GTP) activity"/>
    <property type="evidence" value="ECO:0007669"/>
    <property type="project" value="UniProtKB-EC"/>
</dbReference>
<evidence type="ECO:0000259" key="6">
    <source>
        <dbReference type="Pfam" id="PF00483"/>
    </source>
</evidence>
<dbReference type="InterPro" id="IPR029044">
    <property type="entry name" value="Nucleotide-diphossugar_trans"/>
</dbReference>
<feature type="domain" description="Nucleotidyl transferase" evidence="6">
    <location>
        <begin position="4"/>
        <end position="206"/>
    </location>
</feature>
<comment type="catalytic activity">
    <reaction evidence="4">
        <text>alpha-D-mannose 1-phosphate + GTP + H(+) = GDP-alpha-D-mannose + diphosphate</text>
        <dbReference type="Rhea" id="RHEA:15229"/>
        <dbReference type="ChEBI" id="CHEBI:15378"/>
        <dbReference type="ChEBI" id="CHEBI:33019"/>
        <dbReference type="ChEBI" id="CHEBI:37565"/>
        <dbReference type="ChEBI" id="CHEBI:57527"/>
        <dbReference type="ChEBI" id="CHEBI:58409"/>
        <dbReference type="EC" id="2.7.7.13"/>
    </reaction>
</comment>
<dbReference type="Pfam" id="PF25087">
    <property type="entry name" value="GMPPB_C"/>
    <property type="match status" value="1"/>
</dbReference>
<feature type="region of interest" description="Disordered" evidence="5">
    <location>
        <begin position="410"/>
        <end position="444"/>
    </location>
</feature>
<dbReference type="InterPro" id="IPR018357">
    <property type="entry name" value="Hexapep_transf_CS"/>
</dbReference>
<dbReference type="Gene3D" id="3.90.550.10">
    <property type="entry name" value="Spore Coat Polysaccharide Biosynthesis Protein SpsA, Chain A"/>
    <property type="match status" value="1"/>
</dbReference>
<dbReference type="Pfam" id="PF00483">
    <property type="entry name" value="NTP_transferase"/>
    <property type="match status" value="1"/>
</dbReference>
<dbReference type="AlphaFoldDB" id="A0A9N8V8E4"/>
<evidence type="ECO:0000256" key="5">
    <source>
        <dbReference type="SAM" id="MobiDB-lite"/>
    </source>
</evidence>
<comment type="similarity">
    <text evidence="2">Belongs to the transferase hexapeptide repeat family.</text>
</comment>
<feature type="domain" description="Mannose-1-phosphate guanyltransferase C-terminal" evidence="7">
    <location>
        <begin position="280"/>
        <end position="375"/>
    </location>
</feature>